<dbReference type="Pfam" id="PF13466">
    <property type="entry name" value="STAS_2"/>
    <property type="match status" value="1"/>
</dbReference>
<dbReference type="InterPro" id="IPR058548">
    <property type="entry name" value="MlaB-like_STAS"/>
</dbReference>
<name>A0A0F4XSX3_9PSED</name>
<dbReference type="OrthoDB" id="5816515at2"/>
<dbReference type="Proteomes" id="UP000033662">
    <property type="component" value="Unassembled WGS sequence"/>
</dbReference>
<comment type="caution">
    <text evidence="2">The sequence shown here is derived from an EMBL/GenBank/DDBJ whole genome shotgun (WGS) entry which is preliminary data.</text>
</comment>
<dbReference type="PROSITE" id="PS50801">
    <property type="entry name" value="STAS"/>
    <property type="match status" value="1"/>
</dbReference>
<organism evidence="2 3">
    <name type="scientific">Pseudomonas kilonensis</name>
    <dbReference type="NCBI Taxonomy" id="132476"/>
    <lineage>
        <taxon>Bacteria</taxon>
        <taxon>Pseudomonadati</taxon>
        <taxon>Pseudomonadota</taxon>
        <taxon>Gammaproteobacteria</taxon>
        <taxon>Pseudomonadales</taxon>
        <taxon>Pseudomonadaceae</taxon>
        <taxon>Pseudomonas</taxon>
    </lineage>
</organism>
<dbReference type="CDD" id="cd07043">
    <property type="entry name" value="STAS_anti-anti-sigma_factors"/>
    <property type="match status" value="1"/>
</dbReference>
<proteinExistence type="predicted"/>
<dbReference type="SUPFAM" id="SSF52091">
    <property type="entry name" value="SpoIIaa-like"/>
    <property type="match status" value="1"/>
</dbReference>
<evidence type="ECO:0000259" key="1">
    <source>
        <dbReference type="PROSITE" id="PS50801"/>
    </source>
</evidence>
<feature type="domain" description="STAS" evidence="1">
    <location>
        <begin position="11"/>
        <end position="105"/>
    </location>
</feature>
<evidence type="ECO:0000313" key="2">
    <source>
        <dbReference type="EMBL" id="KKA08916.1"/>
    </source>
</evidence>
<dbReference type="EMBL" id="JZXC01000004">
    <property type="protein sequence ID" value="KKA08916.1"/>
    <property type="molecule type" value="Genomic_DNA"/>
</dbReference>
<dbReference type="AlphaFoldDB" id="A0A0F4XSX3"/>
<protein>
    <submittedName>
        <fullName evidence="2">Sulfate transporter</fullName>
    </submittedName>
</protein>
<dbReference type="InterPro" id="IPR036513">
    <property type="entry name" value="STAS_dom_sf"/>
</dbReference>
<evidence type="ECO:0000313" key="3">
    <source>
        <dbReference type="Proteomes" id="UP000033662"/>
    </source>
</evidence>
<sequence>MTNTTACLRRILVLEGPLTIYTAAERKDLLLELFPLAQEVEMDLGGVDEMDTAGLQLLVLIKQESLRHGSNLLLSNPSTAVLDALDMSGLHSFFDQSAPSLQQRG</sequence>
<dbReference type="InterPro" id="IPR002645">
    <property type="entry name" value="STAS_dom"/>
</dbReference>
<dbReference type="PANTHER" id="PTHR35849">
    <property type="entry name" value="BLR2341 PROTEIN"/>
    <property type="match status" value="1"/>
</dbReference>
<dbReference type="PANTHER" id="PTHR35849:SF2">
    <property type="entry name" value="BLR2341 PROTEIN"/>
    <property type="match status" value="1"/>
</dbReference>
<reference evidence="2 3" key="1">
    <citation type="submission" date="2015-03" db="EMBL/GenBank/DDBJ databases">
        <title>Pseudomonas fluorescens 1855-344 Genome sequencing and assembly.</title>
        <authorList>
            <person name="Eng W.W.H."/>
            <person name="Gan H.M."/>
            <person name="Savka M.A."/>
        </authorList>
    </citation>
    <scope>NUCLEOTIDE SEQUENCE [LARGE SCALE GENOMIC DNA]</scope>
    <source>
        <strain evidence="2 3">1855-344</strain>
    </source>
</reference>
<dbReference type="InterPro" id="IPR052746">
    <property type="entry name" value="MlaB_ABC_Transporter"/>
</dbReference>
<accession>A0A0F4XSX3</accession>
<dbReference type="PATRIC" id="fig|132476.4.peg.4861"/>
<dbReference type="Gene3D" id="3.30.750.24">
    <property type="entry name" value="STAS domain"/>
    <property type="match status" value="1"/>
</dbReference>
<gene>
    <name evidence="2" type="ORF">VP02_06900</name>
</gene>